<evidence type="ECO:0000259" key="3">
    <source>
        <dbReference type="Pfam" id="PF01926"/>
    </source>
</evidence>
<gene>
    <name evidence="5" type="ORF">H1P_1180017</name>
</gene>
<dbReference type="InterPro" id="IPR007791">
    <property type="entry name" value="DjlA_N"/>
</dbReference>
<dbReference type="Pfam" id="PF05099">
    <property type="entry name" value="TerB"/>
    <property type="match status" value="1"/>
</dbReference>
<proteinExistence type="predicted"/>
<accession>A0A563VJV1</accession>
<dbReference type="Pfam" id="PF01926">
    <property type="entry name" value="MMR_HSR1"/>
    <property type="match status" value="1"/>
</dbReference>
<dbReference type="Gene3D" id="3.40.50.300">
    <property type="entry name" value="P-loop containing nucleotide triphosphate hydrolases"/>
    <property type="match status" value="1"/>
</dbReference>
<dbReference type="SUPFAM" id="SSF158682">
    <property type="entry name" value="TerB-like"/>
    <property type="match status" value="1"/>
</dbReference>
<dbReference type="AlphaFoldDB" id="A0A563VJV1"/>
<dbReference type="SUPFAM" id="SSF52540">
    <property type="entry name" value="P-loop containing nucleoside triphosphate hydrolases"/>
    <property type="match status" value="1"/>
</dbReference>
<dbReference type="CDD" id="cd07177">
    <property type="entry name" value="terB_like"/>
    <property type="match status" value="1"/>
</dbReference>
<dbReference type="GO" id="GO:0005525">
    <property type="term" value="F:GTP binding"/>
    <property type="evidence" value="ECO:0007669"/>
    <property type="project" value="InterPro"/>
</dbReference>
<keyword evidence="2" id="KW-0812">Transmembrane</keyword>
<dbReference type="EMBL" id="CAACVJ010000022">
    <property type="protein sequence ID" value="VEP11756.1"/>
    <property type="molecule type" value="Genomic_DNA"/>
</dbReference>
<evidence type="ECO:0000259" key="4">
    <source>
        <dbReference type="Pfam" id="PF05099"/>
    </source>
</evidence>
<feature type="transmembrane region" description="Helical" evidence="2">
    <location>
        <begin position="653"/>
        <end position="682"/>
    </location>
</feature>
<dbReference type="InterPro" id="IPR027417">
    <property type="entry name" value="P-loop_NTPase"/>
</dbReference>
<keyword evidence="1" id="KW-0175">Coiled coil</keyword>
<evidence type="ECO:0000256" key="2">
    <source>
        <dbReference type="SAM" id="Phobius"/>
    </source>
</evidence>
<feature type="coiled-coil region" evidence="1">
    <location>
        <begin position="235"/>
        <end position="269"/>
    </location>
</feature>
<dbReference type="Proteomes" id="UP000320055">
    <property type="component" value="Unassembled WGS sequence"/>
</dbReference>
<organism evidence="5 6">
    <name type="scientific">Hyella patelloides LEGE 07179</name>
    <dbReference type="NCBI Taxonomy" id="945734"/>
    <lineage>
        <taxon>Bacteria</taxon>
        <taxon>Bacillati</taxon>
        <taxon>Cyanobacteriota</taxon>
        <taxon>Cyanophyceae</taxon>
        <taxon>Pleurocapsales</taxon>
        <taxon>Hyellaceae</taxon>
        <taxon>Hyella</taxon>
    </lineage>
</organism>
<dbReference type="InterPro" id="IPR006073">
    <property type="entry name" value="GTP-bd"/>
</dbReference>
<keyword evidence="2" id="KW-0472">Membrane</keyword>
<dbReference type="OrthoDB" id="434560at2"/>
<name>A0A563VJV1_9CYAN</name>
<evidence type="ECO:0000313" key="6">
    <source>
        <dbReference type="Proteomes" id="UP000320055"/>
    </source>
</evidence>
<protein>
    <submittedName>
        <fullName evidence="5">GTP-binding protein HSR1-related protein</fullName>
    </submittedName>
</protein>
<evidence type="ECO:0000313" key="5">
    <source>
        <dbReference type="EMBL" id="VEP11756.1"/>
    </source>
</evidence>
<keyword evidence="2" id="KW-1133">Transmembrane helix</keyword>
<feature type="domain" description="Co-chaperone DjlA N-terminal" evidence="4">
    <location>
        <begin position="18"/>
        <end position="120"/>
    </location>
</feature>
<dbReference type="Gene3D" id="1.10.3680.10">
    <property type="entry name" value="TerB-like"/>
    <property type="match status" value="1"/>
</dbReference>
<keyword evidence="6" id="KW-1185">Reference proteome</keyword>
<feature type="domain" description="G" evidence="3">
    <location>
        <begin position="286"/>
        <end position="394"/>
    </location>
</feature>
<evidence type="ECO:0000256" key="1">
    <source>
        <dbReference type="SAM" id="Coils"/>
    </source>
</evidence>
<reference evidence="5 6" key="1">
    <citation type="submission" date="2019-01" db="EMBL/GenBank/DDBJ databases">
        <authorList>
            <person name="Brito A."/>
        </authorList>
    </citation>
    <scope>NUCLEOTIDE SEQUENCE [LARGE SCALE GENOMIC DNA]</scope>
    <source>
        <strain evidence="5">1</strain>
    </source>
</reference>
<dbReference type="RefSeq" id="WP_144869476.1">
    <property type="nucleotide sequence ID" value="NZ_LR213871.1"/>
</dbReference>
<dbReference type="InterPro" id="IPR029024">
    <property type="entry name" value="TerB-like"/>
</dbReference>
<sequence>MTHVDEVALKQLDYKFLLFVHLICADKQIHSEEIKYLKKLGDLANISQATKDEIEKIFAQDSHHLTINCITKQISIGEQSEVMRQILAIAYADGYFAPSEREMLDRLASLWSWSQTEMDRMIAEVESSSDRGSNNDDSDQTELSFAAKLLKNEKKSALSRAIIDMATKVAPEVIGQKVERLEREILLSGAEYDEVIKHCSKIAQEDYQYAELAFKKTESTLKTLILSLEEVIARIDNDNSKAKTAKEVAKQLEDSKQSLDAEIIKKLAQVKESHQAKQRALNQFSIAFMGRTKAGKSTLHSIITQDGWESIGVGKQRTTRFNRVYQWKNIRIIDTPGIGAADAGGRDDEEIAKSIVDEADVICYVVTNDSIQEPEFQFLKLLKEKAKPLIILLNIKYNLRDSRRLQHFLKNPNKLFVKDGKSGISGHIDRICRYAKQYYANDYFDIVPVMLLAAQLSSEPEHQKDKDKLYRASRIQDFLDSIRESLIKHGAIRRSQTFLGSTVGAVEYPNQWIKTQKKAYQSFSNTLKSKQENIRWDIKKAQKNSCEYLEKQIETIFKDIINAISQFAEDNWKADEYTLNCAWKQKIKDIKLQELIQISNKEAVEKFNQAVKESLEEVEKELILTSQLNFGEFELQSQNVFDNKNLLKIGGSILAVVGAGLMFFAPPIAVAVGLFGTGLNLISNLFTSKAEKRREAVAQISDSLRSQIKQQKQSVLTQSINNLELYCSDISKEIASYFKKLTEGLDDISYQLENARSSLDIIIDYLNYGYAKRIIDWTSEQYEPLTVANAKKIIAKVDRKFGHCLKIQTKNEIEHQKPLEEIKHILQEDIAINSSKTY</sequence>